<evidence type="ECO:0000256" key="4">
    <source>
        <dbReference type="ARBA" id="ARBA00023242"/>
    </source>
</evidence>
<dbReference type="GO" id="GO:0070182">
    <property type="term" value="F:DNA polymerase binding"/>
    <property type="evidence" value="ECO:0007669"/>
    <property type="project" value="TreeGrafter"/>
</dbReference>
<dbReference type="GO" id="GO:0005634">
    <property type="term" value="C:nucleus"/>
    <property type="evidence" value="ECO:0007669"/>
    <property type="project" value="UniProtKB-SubCell"/>
</dbReference>
<comment type="caution">
    <text evidence="7">The sequence shown here is derived from an EMBL/GenBank/DDBJ whole genome shotgun (WGS) entry which is preliminary data.</text>
</comment>
<accession>A0A1Y2HJU4</accession>
<evidence type="ECO:0000256" key="5">
    <source>
        <dbReference type="ARBA" id="ARBA00093456"/>
    </source>
</evidence>
<proteinExistence type="inferred from homology"/>
<dbReference type="GO" id="GO:0007129">
    <property type="term" value="P:homologous chromosome pairing at meiosis"/>
    <property type="evidence" value="ECO:0007669"/>
    <property type="project" value="TreeGrafter"/>
</dbReference>
<keyword evidence="4" id="KW-0539">Nucleus</keyword>
<keyword evidence="2" id="KW-1017">Isopeptide bond</keyword>
<dbReference type="GO" id="GO:0036297">
    <property type="term" value="P:interstrand cross-link repair"/>
    <property type="evidence" value="ECO:0007669"/>
    <property type="project" value="TreeGrafter"/>
</dbReference>
<reference evidence="7 8" key="1">
    <citation type="submission" date="2016-07" db="EMBL/GenBank/DDBJ databases">
        <title>Pervasive Adenine N6-methylation of Active Genes in Fungi.</title>
        <authorList>
            <consortium name="DOE Joint Genome Institute"/>
            <person name="Mondo S.J."/>
            <person name="Dannebaum R.O."/>
            <person name="Kuo R.C."/>
            <person name="Labutti K."/>
            <person name="Haridas S."/>
            <person name="Kuo A."/>
            <person name="Salamov A."/>
            <person name="Ahrendt S.R."/>
            <person name="Lipzen A."/>
            <person name="Sullivan W."/>
            <person name="Andreopoulos W.B."/>
            <person name="Clum A."/>
            <person name="Lindquist E."/>
            <person name="Daum C."/>
            <person name="Ramamoorthy G.K."/>
            <person name="Gryganskyi A."/>
            <person name="Culley D."/>
            <person name="Magnuson J.K."/>
            <person name="James T.Y."/>
            <person name="O'Malley M.A."/>
            <person name="Stajich J.E."/>
            <person name="Spatafora J.W."/>
            <person name="Visel A."/>
            <person name="Grigoriev I.V."/>
        </authorList>
    </citation>
    <scope>NUCLEOTIDE SEQUENCE [LARGE SCALE GENOMIC DNA]</scope>
    <source>
        <strain evidence="7 8">PL171</strain>
    </source>
</reference>
<evidence type="ECO:0000256" key="3">
    <source>
        <dbReference type="ARBA" id="ARBA00022843"/>
    </source>
</evidence>
<feature type="compositionally biased region" description="Basic and acidic residues" evidence="6">
    <location>
        <begin position="779"/>
        <end position="805"/>
    </location>
</feature>
<dbReference type="EMBL" id="MCFL01000030">
    <property type="protein sequence ID" value="ORZ34244.1"/>
    <property type="molecule type" value="Genomic_DNA"/>
</dbReference>
<dbReference type="GO" id="GO:0031573">
    <property type="term" value="P:mitotic intra-S DNA damage checkpoint signaling"/>
    <property type="evidence" value="ECO:0007669"/>
    <property type="project" value="TreeGrafter"/>
</dbReference>
<gene>
    <name evidence="7" type="ORF">BCR44DRAFT_1178581</name>
</gene>
<dbReference type="InterPro" id="IPR029448">
    <property type="entry name" value="FANCD2"/>
</dbReference>
<protein>
    <submittedName>
        <fullName evidence="7">Uncharacterized protein</fullName>
    </submittedName>
</protein>
<dbReference type="Proteomes" id="UP000193411">
    <property type="component" value="Unassembled WGS sequence"/>
</dbReference>
<evidence type="ECO:0000256" key="6">
    <source>
        <dbReference type="SAM" id="MobiDB-lite"/>
    </source>
</evidence>
<dbReference type="GO" id="GO:0000793">
    <property type="term" value="C:condensed chromosome"/>
    <property type="evidence" value="ECO:0007669"/>
    <property type="project" value="TreeGrafter"/>
</dbReference>
<evidence type="ECO:0000313" key="7">
    <source>
        <dbReference type="EMBL" id="ORZ34244.1"/>
    </source>
</evidence>
<dbReference type="PANTHER" id="PTHR32086:SF0">
    <property type="entry name" value="FANCONI ANEMIA GROUP D2 PROTEIN"/>
    <property type="match status" value="1"/>
</dbReference>
<name>A0A1Y2HJU4_9FUNG</name>
<keyword evidence="8" id="KW-1185">Reference proteome</keyword>
<evidence type="ECO:0000256" key="2">
    <source>
        <dbReference type="ARBA" id="ARBA00022499"/>
    </source>
</evidence>
<dbReference type="PANTHER" id="PTHR32086">
    <property type="entry name" value="FANCONI ANEMIA GROUP D2 PROTEIN"/>
    <property type="match status" value="1"/>
</dbReference>
<dbReference type="AlphaFoldDB" id="A0A1Y2HJU4"/>
<sequence length="826" mass="88709">MFSLSGMDPTSIALTLDQFIDGLRNKVVLHAVVDWLHQKCVAGTSSDTETDIDPLTDREWVLLVAIGCVPLVGEKKMRELAFANIKAGRLTPAVVSRVMVKHTPAFESKHKILLALVDALMSPSLASFQGGFGGGFGGTSTAVSSGGGSSRAPKAAALVPAGTASSSGSAQDSGLSDNVLSMLNPPVLAHAPTAVMAVGAQLLYSGIAHLTIASRQDWVAKCVELIARGGPHAHVQTDLAIRVLLAVASSPRAIATQLEPFIVFVRSKFDELSALPLYHVSMYFDIAARIGFASVSTLDSVASPLIADLELLARKFLTITQPRPNAMGVLAALAMVERYADPRAPWMLPPVPTEAGQDVSAQQLEWQQQQQQAAIALAKERLVGVLECAHGKPVVLTVMFERLARVIADGGLHQDVIDLFFIDRQGIVEMCLQQDSGAHGSLASSSTSTAQAAGLVFAVTMAPSGEAVVVDSVALQSESSSSSSVSQFHDDDVELLTNETDRDPNHRLDFTSNVAKHSLPCFDAFPPLPSATQTSKSARFSTTGIPLHSLFACARACGPRLLARRLQRACVHAKNGGSAALDQLIAHMKKIKAVEAFLFAQHQEQCALYETAQAKAKELQAVASQAAAAAAGNKGKASPRDRAATRQRSVVECPRWTRRARVMVPISTKPVLPRGCQPSAPNGHCHQSCTRPWRAFPSRTASYFTTCSSTFTIGCSRLAAQSVVYFRVRNRARGPDRCRQQGTHGHSNATTECPLPVYVATELAACWLTWFVRLTQAREDGGSDEVKDEPKEVRTETRSWAETETRPWTPFRHRQQVGAGRLVCVR</sequence>
<comment type="similarity">
    <text evidence="5">Belongs to the Fanconi anemia protein FANCD2 family.</text>
</comment>
<comment type="subcellular location">
    <subcellularLocation>
        <location evidence="1">Nucleus</location>
    </subcellularLocation>
</comment>
<organism evidence="7 8">
    <name type="scientific">Catenaria anguillulae PL171</name>
    <dbReference type="NCBI Taxonomy" id="765915"/>
    <lineage>
        <taxon>Eukaryota</taxon>
        <taxon>Fungi</taxon>
        <taxon>Fungi incertae sedis</taxon>
        <taxon>Blastocladiomycota</taxon>
        <taxon>Blastocladiomycetes</taxon>
        <taxon>Blastocladiales</taxon>
        <taxon>Catenariaceae</taxon>
        <taxon>Catenaria</taxon>
    </lineage>
</organism>
<dbReference type="GO" id="GO:1990918">
    <property type="term" value="P:double-strand break repair involved in meiotic recombination"/>
    <property type="evidence" value="ECO:0007669"/>
    <property type="project" value="TreeGrafter"/>
</dbReference>
<feature type="region of interest" description="Disordered" evidence="6">
    <location>
        <begin position="779"/>
        <end position="807"/>
    </location>
</feature>
<evidence type="ECO:0000313" key="8">
    <source>
        <dbReference type="Proteomes" id="UP000193411"/>
    </source>
</evidence>
<evidence type="ECO:0000256" key="1">
    <source>
        <dbReference type="ARBA" id="ARBA00004123"/>
    </source>
</evidence>
<keyword evidence="3" id="KW-0832">Ubl conjugation</keyword>